<dbReference type="SUPFAM" id="SSF46785">
    <property type="entry name" value="Winged helix' DNA-binding domain"/>
    <property type="match status" value="1"/>
</dbReference>
<comment type="similarity">
    <text evidence="1">Belongs to the LysR transcriptional regulatory family.</text>
</comment>
<protein>
    <submittedName>
        <fullName evidence="6">HTH-type transcriptional regulator CynR</fullName>
    </submittedName>
</protein>
<dbReference type="Pfam" id="PF03466">
    <property type="entry name" value="LysR_substrate"/>
    <property type="match status" value="1"/>
</dbReference>
<dbReference type="PROSITE" id="PS50931">
    <property type="entry name" value="HTH_LYSR"/>
    <property type="match status" value="1"/>
</dbReference>
<sequence>MDITHLKYFVEVARQKSFTKAAQTLHVSQPSLSKAVRLLEGEWNKQLFRRRGHRIELTNEACAVLPQIEALVRQFEVLEHQMHHTNDTESGELSLGIPPMIGSSFLSPIIRDFMAAYPQISLKVSEHGSPQIAQLVQDNQLQVGFVTLPVSDFTNPDTQTYIFNHQPLYYVMQPDSPFAHYESVTLHEIRKEPLVFFHPSFSLYDIILGRFQEIGVVPQIVAQSNNWDFITELVKSGLGTAILPQTICERLNKEQLVSIPIEPRINWVLGMIWNEQSMIVPAIRLWVNYFRSHVVEERLVHGEDPGPAPSILCDSK</sequence>
<dbReference type="Gene3D" id="3.40.190.290">
    <property type="match status" value="1"/>
</dbReference>
<accession>A0A6N3AG39</accession>
<proteinExistence type="inferred from homology"/>
<dbReference type="PANTHER" id="PTHR30419">
    <property type="entry name" value="HTH-TYPE TRANSCRIPTIONAL REGULATOR YBHD"/>
    <property type="match status" value="1"/>
</dbReference>
<dbReference type="Gene3D" id="1.10.10.10">
    <property type="entry name" value="Winged helix-like DNA-binding domain superfamily/Winged helix DNA-binding domain"/>
    <property type="match status" value="1"/>
</dbReference>
<dbReference type="PANTHER" id="PTHR30419:SF8">
    <property type="entry name" value="NITROGEN ASSIMILATION TRANSCRIPTIONAL ACTIVATOR-RELATED"/>
    <property type="match status" value="1"/>
</dbReference>
<reference evidence="6" key="1">
    <citation type="submission" date="2019-11" db="EMBL/GenBank/DDBJ databases">
        <authorList>
            <person name="Feng L."/>
        </authorList>
    </citation>
    <scope>NUCLEOTIDE SEQUENCE</scope>
    <source>
        <strain evidence="6">VrattiLFYP33</strain>
    </source>
</reference>
<keyword evidence="2" id="KW-0805">Transcription regulation</keyword>
<evidence type="ECO:0000256" key="1">
    <source>
        <dbReference type="ARBA" id="ARBA00009437"/>
    </source>
</evidence>
<feature type="domain" description="HTH lysR-type" evidence="5">
    <location>
        <begin position="1"/>
        <end position="58"/>
    </location>
</feature>
<dbReference type="PRINTS" id="PR00039">
    <property type="entry name" value="HTHLYSR"/>
</dbReference>
<dbReference type="SUPFAM" id="SSF53850">
    <property type="entry name" value="Periplasmic binding protein-like II"/>
    <property type="match status" value="1"/>
</dbReference>
<dbReference type="GO" id="GO:0005829">
    <property type="term" value="C:cytosol"/>
    <property type="evidence" value="ECO:0007669"/>
    <property type="project" value="TreeGrafter"/>
</dbReference>
<dbReference type="GO" id="GO:0003677">
    <property type="term" value="F:DNA binding"/>
    <property type="evidence" value="ECO:0007669"/>
    <property type="project" value="UniProtKB-KW"/>
</dbReference>
<dbReference type="InterPro" id="IPR050950">
    <property type="entry name" value="HTH-type_LysR_regulators"/>
</dbReference>
<dbReference type="RefSeq" id="WP_156704367.1">
    <property type="nucleotide sequence ID" value="NZ_CACRUX010000029.1"/>
</dbReference>
<dbReference type="EMBL" id="CACRUX010000029">
    <property type="protein sequence ID" value="VYT89287.1"/>
    <property type="molecule type" value="Genomic_DNA"/>
</dbReference>
<dbReference type="AlphaFoldDB" id="A0A6N3AG39"/>
<organism evidence="6">
    <name type="scientific">Veillonella ratti</name>
    <dbReference type="NCBI Taxonomy" id="103892"/>
    <lineage>
        <taxon>Bacteria</taxon>
        <taxon>Bacillati</taxon>
        <taxon>Bacillota</taxon>
        <taxon>Negativicutes</taxon>
        <taxon>Veillonellales</taxon>
        <taxon>Veillonellaceae</taxon>
        <taxon>Veillonella</taxon>
    </lineage>
</organism>
<dbReference type="InterPro" id="IPR036388">
    <property type="entry name" value="WH-like_DNA-bd_sf"/>
</dbReference>
<dbReference type="InterPro" id="IPR005119">
    <property type="entry name" value="LysR_subst-bd"/>
</dbReference>
<dbReference type="GO" id="GO:0003700">
    <property type="term" value="F:DNA-binding transcription factor activity"/>
    <property type="evidence" value="ECO:0007669"/>
    <property type="project" value="InterPro"/>
</dbReference>
<dbReference type="FunFam" id="1.10.10.10:FF:000001">
    <property type="entry name" value="LysR family transcriptional regulator"/>
    <property type="match status" value="1"/>
</dbReference>
<evidence type="ECO:0000256" key="3">
    <source>
        <dbReference type="ARBA" id="ARBA00023125"/>
    </source>
</evidence>
<evidence type="ECO:0000259" key="5">
    <source>
        <dbReference type="PROSITE" id="PS50931"/>
    </source>
</evidence>
<dbReference type="Pfam" id="PF00126">
    <property type="entry name" value="HTH_1"/>
    <property type="match status" value="1"/>
</dbReference>
<evidence type="ECO:0000256" key="2">
    <source>
        <dbReference type="ARBA" id="ARBA00023015"/>
    </source>
</evidence>
<dbReference type="InterPro" id="IPR000847">
    <property type="entry name" value="LysR_HTH_N"/>
</dbReference>
<evidence type="ECO:0000313" key="6">
    <source>
        <dbReference type="EMBL" id="VYT89287.1"/>
    </source>
</evidence>
<name>A0A6N3AG39_9FIRM</name>
<dbReference type="InterPro" id="IPR036390">
    <property type="entry name" value="WH_DNA-bd_sf"/>
</dbReference>
<gene>
    <name evidence="6" type="primary">cynR_2</name>
    <name evidence="6" type="ORF">VRLFYP33_00718</name>
</gene>
<evidence type="ECO:0000256" key="4">
    <source>
        <dbReference type="ARBA" id="ARBA00023163"/>
    </source>
</evidence>
<keyword evidence="3" id="KW-0238">DNA-binding</keyword>
<keyword evidence="4" id="KW-0804">Transcription</keyword>